<dbReference type="Pfam" id="PF04657">
    <property type="entry name" value="DMT_YdcZ"/>
    <property type="match status" value="1"/>
</dbReference>
<evidence type="ECO:0000313" key="3">
    <source>
        <dbReference type="Proteomes" id="UP000184245"/>
    </source>
</evidence>
<accession>A0A1M5AWP7</accession>
<dbReference type="OrthoDB" id="9789346at2"/>
<feature type="transmembrane region" description="Helical" evidence="1">
    <location>
        <begin position="127"/>
        <end position="143"/>
    </location>
</feature>
<dbReference type="GO" id="GO:0005886">
    <property type="term" value="C:plasma membrane"/>
    <property type="evidence" value="ECO:0007669"/>
    <property type="project" value="TreeGrafter"/>
</dbReference>
<dbReference type="PANTHER" id="PTHR34821:SF3">
    <property type="entry name" value="MEMBRANE PROTEIN"/>
    <property type="match status" value="1"/>
</dbReference>
<feature type="transmembrane region" description="Helical" evidence="1">
    <location>
        <begin position="28"/>
        <end position="51"/>
    </location>
</feature>
<keyword evidence="1" id="KW-1133">Transmembrane helix</keyword>
<sequence>MWGIIVALISGALMSVQGVFNTELTKQTSLWVSTGWVQLSAFVVCVGAWLFTGREKVMALAQVDHKYILLGGVIGAFITVTVIQSMSSLGPAKAAMLIVIAQLGIAYVIELFGLFGVDKQPFEWRKLFGMLIAIGGIVLFKWQK</sequence>
<dbReference type="InterPro" id="IPR006750">
    <property type="entry name" value="YdcZ"/>
</dbReference>
<feature type="transmembrane region" description="Helical" evidence="1">
    <location>
        <begin position="92"/>
        <end position="115"/>
    </location>
</feature>
<organism evidence="2 3">
    <name type="scientific">Lactonifactor longoviformis DSM 17459</name>
    <dbReference type="NCBI Taxonomy" id="1122155"/>
    <lineage>
        <taxon>Bacteria</taxon>
        <taxon>Bacillati</taxon>
        <taxon>Bacillota</taxon>
        <taxon>Clostridia</taxon>
        <taxon>Eubacteriales</taxon>
        <taxon>Clostridiaceae</taxon>
        <taxon>Lactonifactor</taxon>
    </lineage>
</organism>
<feature type="transmembrane region" description="Helical" evidence="1">
    <location>
        <begin position="67"/>
        <end position="86"/>
    </location>
</feature>
<keyword evidence="1" id="KW-0812">Transmembrane</keyword>
<dbReference type="RefSeq" id="WP_072853853.1">
    <property type="nucleotide sequence ID" value="NZ_FQVI01000022.1"/>
</dbReference>
<keyword evidence="3" id="KW-1185">Reference proteome</keyword>
<dbReference type="PANTHER" id="PTHR34821">
    <property type="entry name" value="INNER MEMBRANE PROTEIN YDCZ"/>
    <property type="match status" value="1"/>
</dbReference>
<proteinExistence type="predicted"/>
<dbReference type="AlphaFoldDB" id="A0A1M5AWP7"/>
<keyword evidence="1" id="KW-0472">Membrane</keyword>
<reference evidence="2 3" key="1">
    <citation type="submission" date="2016-11" db="EMBL/GenBank/DDBJ databases">
        <authorList>
            <person name="Jaros S."/>
            <person name="Januszkiewicz K."/>
            <person name="Wedrychowicz H."/>
        </authorList>
    </citation>
    <scope>NUCLEOTIDE SEQUENCE [LARGE SCALE GENOMIC DNA]</scope>
    <source>
        <strain evidence="2 3">DSM 17459</strain>
    </source>
</reference>
<evidence type="ECO:0000256" key="1">
    <source>
        <dbReference type="SAM" id="Phobius"/>
    </source>
</evidence>
<dbReference type="STRING" id="1122155.SAMN02745158_03384"/>
<name>A0A1M5AWP7_9CLOT</name>
<protein>
    <submittedName>
        <fullName evidence="2">Transporter family-2 protein</fullName>
    </submittedName>
</protein>
<evidence type="ECO:0000313" key="2">
    <source>
        <dbReference type="EMBL" id="SHF34645.1"/>
    </source>
</evidence>
<gene>
    <name evidence="2" type="ORF">SAMN02745158_03384</name>
</gene>
<dbReference type="EMBL" id="FQVI01000022">
    <property type="protein sequence ID" value="SHF34645.1"/>
    <property type="molecule type" value="Genomic_DNA"/>
</dbReference>
<dbReference type="Proteomes" id="UP000184245">
    <property type="component" value="Unassembled WGS sequence"/>
</dbReference>